<evidence type="ECO:0000313" key="3">
    <source>
        <dbReference type="EMBL" id="MCO1658077.1"/>
    </source>
</evidence>
<gene>
    <name evidence="3" type="ORF">KDL28_23735</name>
</gene>
<name>A0ABT1A4Z5_9PSEU</name>
<protein>
    <recommendedName>
        <fullName evidence="5">Capsular polysaccharide biosynthesis protein</fullName>
    </recommendedName>
</protein>
<feature type="region of interest" description="Disordered" evidence="1">
    <location>
        <begin position="195"/>
        <end position="251"/>
    </location>
</feature>
<sequence>MPGTKLNVRAAAIIALLGIVGALVGVAVGLYLARTGKPWFRAEMELALLPGPDVPAEEISNYWEALARGQAPRIAAEVLDQPRWAAGAAKAAGVEEGAVLITAGVVTDTTLITVGGEAPSAQAAEAAVTAAVTEATPLAQSVSGPFVLQVVQPAQGTAVSQTTPDSQVVAVAGLAGLVVGAGAAVLFVRRRGSGTAPAAASPLGGGGQGGGLRPGPAPQRPPAPHRQDGPPGRPPAGLRPGAAPLSPHQRP</sequence>
<accession>A0ABT1A4Z5</accession>
<evidence type="ECO:0000256" key="1">
    <source>
        <dbReference type="SAM" id="MobiDB-lite"/>
    </source>
</evidence>
<feature type="transmembrane region" description="Helical" evidence="2">
    <location>
        <begin position="12"/>
        <end position="33"/>
    </location>
</feature>
<organism evidence="3 4">
    <name type="scientific">Pseudonocardia humida</name>
    <dbReference type="NCBI Taxonomy" id="2800819"/>
    <lineage>
        <taxon>Bacteria</taxon>
        <taxon>Bacillati</taxon>
        <taxon>Actinomycetota</taxon>
        <taxon>Actinomycetes</taxon>
        <taxon>Pseudonocardiales</taxon>
        <taxon>Pseudonocardiaceae</taxon>
        <taxon>Pseudonocardia</taxon>
    </lineage>
</organism>
<dbReference type="Proteomes" id="UP001165283">
    <property type="component" value="Unassembled WGS sequence"/>
</dbReference>
<feature type="compositionally biased region" description="Gly residues" evidence="1">
    <location>
        <begin position="203"/>
        <end position="213"/>
    </location>
</feature>
<evidence type="ECO:0000256" key="2">
    <source>
        <dbReference type="SAM" id="Phobius"/>
    </source>
</evidence>
<evidence type="ECO:0008006" key="5">
    <source>
        <dbReference type="Google" id="ProtNLM"/>
    </source>
</evidence>
<feature type="transmembrane region" description="Helical" evidence="2">
    <location>
        <begin position="168"/>
        <end position="188"/>
    </location>
</feature>
<feature type="compositionally biased region" description="Low complexity" evidence="1">
    <location>
        <begin position="235"/>
        <end position="245"/>
    </location>
</feature>
<dbReference type="RefSeq" id="WP_252441727.1">
    <property type="nucleotide sequence ID" value="NZ_JAGSOV010000050.1"/>
</dbReference>
<reference evidence="3" key="1">
    <citation type="submission" date="2021-04" db="EMBL/GenBank/DDBJ databases">
        <title>Pseudonocardia sp. nov., isolated from sandy soil of mangrove forest.</title>
        <authorList>
            <person name="Zan Z."/>
            <person name="Huang R."/>
            <person name="Liu W."/>
        </authorList>
    </citation>
    <scope>NUCLEOTIDE SEQUENCE</scope>
    <source>
        <strain evidence="3">S2-4</strain>
    </source>
</reference>
<keyword evidence="4" id="KW-1185">Reference proteome</keyword>
<feature type="compositionally biased region" description="Pro residues" evidence="1">
    <location>
        <begin position="215"/>
        <end position="224"/>
    </location>
</feature>
<keyword evidence="2" id="KW-0812">Transmembrane</keyword>
<comment type="caution">
    <text evidence="3">The sequence shown here is derived from an EMBL/GenBank/DDBJ whole genome shotgun (WGS) entry which is preliminary data.</text>
</comment>
<keyword evidence="2" id="KW-0472">Membrane</keyword>
<dbReference type="EMBL" id="JAGSOV010000050">
    <property type="protein sequence ID" value="MCO1658077.1"/>
    <property type="molecule type" value="Genomic_DNA"/>
</dbReference>
<keyword evidence="2" id="KW-1133">Transmembrane helix</keyword>
<proteinExistence type="predicted"/>
<evidence type="ECO:0000313" key="4">
    <source>
        <dbReference type="Proteomes" id="UP001165283"/>
    </source>
</evidence>